<dbReference type="FunFam" id="1.10.472.80:FF:000038">
    <property type="entry name" value="TBC1 domain family member 5"/>
    <property type="match status" value="1"/>
</dbReference>
<dbReference type="SMART" id="SM00164">
    <property type="entry name" value="TBC"/>
    <property type="match status" value="1"/>
</dbReference>
<protein>
    <submittedName>
        <fullName evidence="4">4956_t:CDS:1</fullName>
    </submittedName>
</protein>
<evidence type="ECO:0000256" key="1">
    <source>
        <dbReference type="ARBA" id="ARBA00022468"/>
    </source>
</evidence>
<feature type="compositionally biased region" description="Polar residues" evidence="2">
    <location>
        <begin position="717"/>
        <end position="750"/>
    </location>
</feature>
<gene>
    <name evidence="4" type="ORF">FCALED_LOCUS3652</name>
</gene>
<comment type="caution">
    <text evidence="4">The sequence shown here is derived from an EMBL/GenBank/DDBJ whole genome shotgun (WGS) entry which is preliminary data.</text>
</comment>
<proteinExistence type="predicted"/>
<dbReference type="Proteomes" id="UP000789570">
    <property type="component" value="Unassembled WGS sequence"/>
</dbReference>
<dbReference type="PANTHER" id="PTHR22957:SF337">
    <property type="entry name" value="TBC1 DOMAIN FAMILY MEMBER 5"/>
    <property type="match status" value="1"/>
</dbReference>
<dbReference type="InterPro" id="IPR000195">
    <property type="entry name" value="Rab-GAP-TBC_dom"/>
</dbReference>
<reference evidence="4" key="1">
    <citation type="submission" date="2021-06" db="EMBL/GenBank/DDBJ databases">
        <authorList>
            <person name="Kallberg Y."/>
            <person name="Tangrot J."/>
            <person name="Rosling A."/>
        </authorList>
    </citation>
    <scope>NUCLEOTIDE SEQUENCE</scope>
    <source>
        <strain evidence="4">UK204</strain>
    </source>
</reference>
<feature type="compositionally biased region" description="Low complexity" evidence="2">
    <location>
        <begin position="661"/>
        <end position="674"/>
    </location>
</feature>
<dbReference type="Pfam" id="PF00566">
    <property type="entry name" value="RabGAP-TBC"/>
    <property type="match status" value="2"/>
</dbReference>
<dbReference type="Gene3D" id="1.10.472.80">
    <property type="entry name" value="Ypt/Rab-GAP domain of gyp1p, domain 3"/>
    <property type="match status" value="1"/>
</dbReference>
<feature type="region of interest" description="Disordered" evidence="2">
    <location>
        <begin position="693"/>
        <end position="767"/>
    </location>
</feature>
<dbReference type="PROSITE" id="PS50086">
    <property type="entry name" value="TBC_RABGAP"/>
    <property type="match status" value="1"/>
</dbReference>
<dbReference type="AlphaFoldDB" id="A0A9N8ZLJ9"/>
<evidence type="ECO:0000259" key="3">
    <source>
        <dbReference type="PROSITE" id="PS50086"/>
    </source>
</evidence>
<dbReference type="EMBL" id="CAJVPQ010000653">
    <property type="protein sequence ID" value="CAG8499960.1"/>
    <property type="molecule type" value="Genomic_DNA"/>
</dbReference>
<dbReference type="Gene3D" id="1.10.8.270">
    <property type="entry name" value="putative rabgap domain of human tbc1 domain family member 14 like domains"/>
    <property type="match status" value="1"/>
</dbReference>
<dbReference type="PANTHER" id="PTHR22957">
    <property type="entry name" value="TBC1 DOMAIN FAMILY MEMBER GTPASE-ACTIVATING PROTEIN"/>
    <property type="match status" value="1"/>
</dbReference>
<dbReference type="OrthoDB" id="27140at2759"/>
<feature type="region of interest" description="Disordered" evidence="2">
    <location>
        <begin position="645"/>
        <end position="674"/>
    </location>
</feature>
<feature type="compositionally biased region" description="Basic and acidic residues" evidence="2">
    <location>
        <begin position="550"/>
        <end position="562"/>
    </location>
</feature>
<keyword evidence="1" id="KW-0343">GTPase activation</keyword>
<name>A0A9N8ZLJ9_9GLOM</name>
<feature type="domain" description="Rab-GAP TBC" evidence="3">
    <location>
        <begin position="36"/>
        <end position="326"/>
    </location>
</feature>
<feature type="region of interest" description="Disordered" evidence="2">
    <location>
        <begin position="550"/>
        <end position="581"/>
    </location>
</feature>
<evidence type="ECO:0000313" key="4">
    <source>
        <dbReference type="EMBL" id="CAG8499960.1"/>
    </source>
</evidence>
<feature type="region of interest" description="Disordered" evidence="2">
    <location>
        <begin position="470"/>
        <end position="508"/>
    </location>
</feature>
<dbReference type="InterPro" id="IPR035969">
    <property type="entry name" value="Rab-GAP_TBC_sf"/>
</dbReference>
<sequence length="927" mass="104153">MESQSFEEVKTKWDVIFKDPLLSLTSLREKGVKGNICSQGLRSVFWKLYLAYLPSLDTATWPLTLHKERQHYANLRQKYIINPASESENDGASDLSVNNPLSLDQANPWQEYFKDTELRKIIRQDVERTFPDNPYFRTSLSQSRLLDILFIYCKMNQDVSYRQGMHELLAPILWIVDKESIPSSNGYAVENGEETIIKQTLNADYVEHDTFALFSALMKAAKVYYEYNDEVFNRRPIKRAQGTDLEYERKIKDAQAEAAKSTPVVMKCSKIYDEYLRTIDPELYNHLKDLDIEPQLYGIRWIRLLFGREFPLNQVLILWDGMFAEDPTLRIVDFVCVAMMLLIRDELLMSDYAGCLSMLMRYPPTSDVEVLVPQAIFLRDHLTPEGGASIIQENALRIGKLLSVPTHPLKEPHKIEGLVQEGFVHVTKNVLESRGAVAINKAILNAVGEVKVSDRNVLRRPDGQIRTEYDKRTRPSSAEYSQKYAQSNHSYQQQISNHVDPLRSETTSEEITKLKEQNRQIALVVQKSIEILEQEILGRAKLREITSAADAEKIEKSSDGSESRSSFEYISGNNNEDSSTLSPNEISVLHVLHGLKHIRDVLNGFVKEFNPHIMEISSHNGEDHDHWEVVDDGVSVVSVAGTEDETASVTKEIQTKQDKITTPSSSSSTNVNATKTTVAETISTKPVQTISITSLQSSPPASTKATSSQEVFPSKFDSPSQVYPSQNVTPQQRSNITKRASTNTSLSRSPSYEKFKASAASPKTQRPISISIQKSKLRFEDILNDMENSGTGSPKSSIASNSKYSWMIEGYTDEDDNSLFNPKRASIGSINSLSGLSSDFSKDTDDEVFKSISAPIQRKTRNSSIVSSLYSERIDPLGASPFAQKNMSRERSESIGSASSSNEKRSSSHIFTTNTPVLPVDDPLGVL</sequence>
<organism evidence="4 5">
    <name type="scientific">Funneliformis caledonium</name>
    <dbReference type="NCBI Taxonomy" id="1117310"/>
    <lineage>
        <taxon>Eukaryota</taxon>
        <taxon>Fungi</taxon>
        <taxon>Fungi incertae sedis</taxon>
        <taxon>Mucoromycota</taxon>
        <taxon>Glomeromycotina</taxon>
        <taxon>Glomeromycetes</taxon>
        <taxon>Glomerales</taxon>
        <taxon>Glomeraceae</taxon>
        <taxon>Funneliformis</taxon>
    </lineage>
</organism>
<evidence type="ECO:0000313" key="5">
    <source>
        <dbReference type="Proteomes" id="UP000789570"/>
    </source>
</evidence>
<keyword evidence="5" id="KW-1185">Reference proteome</keyword>
<feature type="compositionally biased region" description="Low complexity" evidence="2">
    <location>
        <begin position="696"/>
        <end position="709"/>
    </location>
</feature>
<dbReference type="GO" id="GO:0005096">
    <property type="term" value="F:GTPase activator activity"/>
    <property type="evidence" value="ECO:0007669"/>
    <property type="project" value="UniProtKB-KW"/>
</dbReference>
<feature type="region of interest" description="Disordered" evidence="2">
    <location>
        <begin position="879"/>
        <end position="915"/>
    </location>
</feature>
<dbReference type="SUPFAM" id="SSF47923">
    <property type="entry name" value="Ypt/Rab-GAP domain of gyp1p"/>
    <property type="match status" value="2"/>
</dbReference>
<accession>A0A9N8ZLJ9</accession>
<evidence type="ECO:0000256" key="2">
    <source>
        <dbReference type="SAM" id="MobiDB-lite"/>
    </source>
</evidence>
<feature type="compositionally biased region" description="Polar residues" evidence="2">
    <location>
        <begin position="475"/>
        <end position="497"/>
    </location>
</feature>
<dbReference type="FunFam" id="1.10.8.270:FF:000031">
    <property type="entry name" value="TBC1 domain family member 5"/>
    <property type="match status" value="1"/>
</dbReference>
<feature type="compositionally biased region" description="Polar residues" evidence="2">
    <location>
        <begin position="571"/>
        <end position="581"/>
    </location>
</feature>